<keyword evidence="10" id="KW-0812">Transmembrane</keyword>
<dbReference type="PANTHER" id="PTHR43642:SF1">
    <property type="entry name" value="HYBRID SIGNAL TRANSDUCTION HISTIDINE KINASE G"/>
    <property type="match status" value="1"/>
</dbReference>
<feature type="transmembrane region" description="Helical" evidence="10">
    <location>
        <begin position="977"/>
        <end position="996"/>
    </location>
</feature>
<dbReference type="SUPFAM" id="SSF55785">
    <property type="entry name" value="PYP-like sensor domain (PAS domain)"/>
    <property type="match status" value="1"/>
</dbReference>
<evidence type="ECO:0000256" key="3">
    <source>
        <dbReference type="ARBA" id="ARBA00022553"/>
    </source>
</evidence>
<dbReference type="Pfam" id="PF00512">
    <property type="entry name" value="HisKA"/>
    <property type="match status" value="1"/>
</dbReference>
<organism evidence="14 15">
    <name type="scientific">Desmonostoc muscorum LEGE 12446</name>
    <dbReference type="NCBI Taxonomy" id="1828758"/>
    <lineage>
        <taxon>Bacteria</taxon>
        <taxon>Bacillati</taxon>
        <taxon>Cyanobacteriota</taxon>
        <taxon>Cyanophyceae</taxon>
        <taxon>Nostocales</taxon>
        <taxon>Nostocaceae</taxon>
        <taxon>Desmonostoc</taxon>
    </lineage>
</organism>
<dbReference type="SMART" id="SM00388">
    <property type="entry name" value="HisKA"/>
    <property type="match status" value="1"/>
</dbReference>
<evidence type="ECO:0000256" key="8">
    <source>
        <dbReference type="SAM" id="Coils"/>
    </source>
</evidence>
<evidence type="ECO:0000313" key="14">
    <source>
        <dbReference type="EMBL" id="MBE9022728.1"/>
    </source>
</evidence>
<dbReference type="CDD" id="cd14014">
    <property type="entry name" value="STKc_PknB_like"/>
    <property type="match status" value="1"/>
</dbReference>
<dbReference type="SUPFAM" id="SSF56112">
    <property type="entry name" value="Protein kinase-like (PK-like)"/>
    <property type="match status" value="1"/>
</dbReference>
<dbReference type="InterPro" id="IPR003018">
    <property type="entry name" value="GAF"/>
</dbReference>
<dbReference type="PROSITE" id="PS50113">
    <property type="entry name" value="PAC"/>
    <property type="match status" value="1"/>
</dbReference>
<keyword evidence="8" id="KW-0175">Coiled coil</keyword>
<evidence type="ECO:0000256" key="7">
    <source>
        <dbReference type="ARBA" id="ARBA00055745"/>
    </source>
</evidence>
<dbReference type="InterPro" id="IPR035965">
    <property type="entry name" value="PAS-like_dom_sf"/>
</dbReference>
<evidence type="ECO:0000313" key="15">
    <source>
        <dbReference type="Proteomes" id="UP000622533"/>
    </source>
</evidence>
<dbReference type="InterPro" id="IPR005467">
    <property type="entry name" value="His_kinase_dom"/>
</dbReference>
<dbReference type="FunFam" id="1.10.287.130:FF:000070">
    <property type="entry name" value="Histidine kinase sensor protein"/>
    <property type="match status" value="1"/>
</dbReference>
<dbReference type="SUPFAM" id="SSF52540">
    <property type="entry name" value="P-loop containing nucleoside triphosphate hydrolases"/>
    <property type="match status" value="1"/>
</dbReference>
<dbReference type="PROSITE" id="PS50011">
    <property type="entry name" value="PROTEIN_KINASE_DOM"/>
    <property type="match status" value="1"/>
</dbReference>
<evidence type="ECO:0000256" key="9">
    <source>
        <dbReference type="SAM" id="MobiDB-lite"/>
    </source>
</evidence>
<dbReference type="Pfam" id="PF13191">
    <property type="entry name" value="AAA_16"/>
    <property type="match status" value="1"/>
</dbReference>
<dbReference type="FunFam" id="3.30.565.10:FF:000006">
    <property type="entry name" value="Sensor histidine kinase WalK"/>
    <property type="match status" value="1"/>
</dbReference>
<feature type="domain" description="Histidine kinase" evidence="12">
    <location>
        <begin position="1867"/>
        <end position="2080"/>
    </location>
</feature>
<dbReference type="PROSITE" id="PS50109">
    <property type="entry name" value="HIS_KIN"/>
    <property type="match status" value="1"/>
</dbReference>
<evidence type="ECO:0000256" key="2">
    <source>
        <dbReference type="ARBA" id="ARBA00012438"/>
    </source>
</evidence>
<dbReference type="Gene3D" id="3.30.450.20">
    <property type="entry name" value="PAS domain"/>
    <property type="match status" value="1"/>
</dbReference>
<dbReference type="InterPro" id="IPR053159">
    <property type="entry name" value="Hybrid_Histidine_Kinase"/>
</dbReference>
<dbReference type="InterPro" id="IPR000719">
    <property type="entry name" value="Prot_kinase_dom"/>
</dbReference>
<gene>
    <name evidence="14" type="ORF">IQ276_09880</name>
</gene>
<proteinExistence type="predicted"/>
<dbReference type="PANTHER" id="PTHR43642">
    <property type="entry name" value="HYBRID SIGNAL TRANSDUCTION HISTIDINE KINASE G"/>
    <property type="match status" value="1"/>
</dbReference>
<dbReference type="InterPro" id="IPR003594">
    <property type="entry name" value="HATPase_dom"/>
</dbReference>
<dbReference type="InterPro" id="IPR004358">
    <property type="entry name" value="Sig_transdc_His_kin-like_C"/>
</dbReference>
<name>A0A8J7CXQ9_DESMC</name>
<feature type="compositionally biased region" description="Basic and acidic residues" evidence="9">
    <location>
        <begin position="328"/>
        <end position="337"/>
    </location>
</feature>
<dbReference type="Gene3D" id="3.30.565.10">
    <property type="entry name" value="Histidine kinase-like ATPase, C-terminal domain"/>
    <property type="match status" value="1"/>
</dbReference>
<feature type="transmembrane region" description="Helical" evidence="10">
    <location>
        <begin position="940"/>
        <end position="965"/>
    </location>
</feature>
<feature type="coiled-coil region" evidence="8">
    <location>
        <begin position="1822"/>
        <end position="1860"/>
    </location>
</feature>
<dbReference type="InterPro" id="IPR011009">
    <property type="entry name" value="Kinase-like_dom_sf"/>
</dbReference>
<dbReference type="SMART" id="SM00065">
    <property type="entry name" value="GAF"/>
    <property type="match status" value="2"/>
</dbReference>
<dbReference type="CDD" id="cd00082">
    <property type="entry name" value="HisKA"/>
    <property type="match status" value="1"/>
</dbReference>
<dbReference type="Gene3D" id="3.40.50.300">
    <property type="entry name" value="P-loop containing nucleotide triphosphate hydrolases"/>
    <property type="match status" value="1"/>
</dbReference>
<dbReference type="InterPro" id="IPR029016">
    <property type="entry name" value="GAF-like_dom_sf"/>
</dbReference>
<dbReference type="InterPro" id="IPR000014">
    <property type="entry name" value="PAS"/>
</dbReference>
<dbReference type="Pfam" id="PF02518">
    <property type="entry name" value="HATPase_c"/>
    <property type="match status" value="1"/>
</dbReference>
<dbReference type="InterPro" id="IPR027417">
    <property type="entry name" value="P-loop_NTPase"/>
</dbReference>
<dbReference type="RefSeq" id="WP_193915645.1">
    <property type="nucleotide sequence ID" value="NZ_JADEXS020000001.1"/>
</dbReference>
<reference evidence="14" key="1">
    <citation type="submission" date="2020-10" db="EMBL/GenBank/DDBJ databases">
        <authorList>
            <person name="Castelo-Branco R."/>
            <person name="Eusebio N."/>
            <person name="Adriana R."/>
            <person name="Vieira A."/>
            <person name="Brugerolle De Fraissinette N."/>
            <person name="Rezende De Castro R."/>
            <person name="Schneider M.P."/>
            <person name="Vasconcelos V."/>
            <person name="Leao P.N."/>
        </authorList>
    </citation>
    <scope>NUCLEOTIDE SEQUENCE</scope>
    <source>
        <strain evidence="14">LEGE 12446</strain>
    </source>
</reference>
<dbReference type="Proteomes" id="UP000622533">
    <property type="component" value="Unassembled WGS sequence"/>
</dbReference>
<feature type="domain" description="PAC" evidence="13">
    <location>
        <begin position="1626"/>
        <end position="1678"/>
    </location>
</feature>
<dbReference type="SUPFAM" id="SSF55874">
    <property type="entry name" value="ATPase domain of HSP90 chaperone/DNA topoisomerase II/histidine kinase"/>
    <property type="match status" value="1"/>
</dbReference>
<sequence length="2080" mass="233888">MLEIPEYKIRAKIHESANSRVYRGIHQPDGLPVIFKILKKDYPTPEEITRYKLEYEITRSLSLEGAIQAYGFQQYQNTFLLILEDFGGESLTKIITTRRFTLTQFLKLAIQITQSLSEIHSAKIIHKDINPSNIVFNPETEQLKIIDFGISTALSRETLILKNPTVLEGTLAYISPEQTGRMNRSLDYRTDFYSLGATFYQLLTNRLPFESRDALELIHYHLALEPVAPHCIDPEIPVMVSEIVLKLLAKTAEERYQSAWGIKTDLEECLNQLQHTRRIESFLLGQQDISDKFQIPEKLYGREREVETLLAVFQRVAGQQDAGMGGRSDAKRKEDAKRGRRKNANVCDKFPASSYQVELMLIAGYSGIGKSVLVQEIYKPITQQRGYLIAGKFDQYQRNIPYLAIAQAFESLIKQLLTEDEVQLCQWRKHLLAALGSNGRVITQVIPALELIVGSQADVPVLPPTEAQNRFHQVFQNFIGVFVQSENPLVIFLDDLQWVDHASLKLIQLLATAIKGQSLLLIGAYRDNEVNSAHPLMQMVEEIRHSGGVINQLSLSALSVPDINQLIADTLHCQLADSLSLAKLVQLKTGGNPFFMNEFLKSLYSEGLLKFDRQTKKWQWSIEQIQERDITDNIVHLMALKIQKLDKQTQQVLQLAACIGNCFDLQTLAFAAQLSQREAAQALGVAIAEGLILPLSNTHKSVVLDVPLTADLPPVEYKFAHDRIQQAAYSLIPPAKHCNTHWEIGQCLLQITPTEQLESKIFDITNQLNLGRKLIETQSQQDNLSRLNLMAGEKAKASAAYEAAWRYLQIGLDLLTTDSWQRNYDFTLTLYNATTEAAYLSGNFEQVEPLFQQVLHHATTLLASLKVYDVKIQTCVAQNKLIEAIQIGLELLQQLGVHLPIGPSFEDVQQALGETACKLANRRIEDLVDLPIMSEPEVLAAMQLLATMCASAYLAVPPLFLLIVLKMVDLVVEYGNMMLAPFAYAAYGIILCGVVFEIEAGYKFGQLALILLDRLNAKPIQARTLFAVSNQINVWKTHLKNSLKPLQNCYQIGVEQGDLEFAGYAAMYFCGYSFAASEPLTELQLHLTSYAQAVKQIKHSAGIDFVEICWQTVLNLVEEVPNPGMLSGQVYNEATRLPQMQQTNFQAGLFYFYLNKLFLCYLFGDVNQAMANAVLAQEYLAAMTGAALVAIFHFYDSLCRLAVYPHTDVGKQSQLLEQVAKNQTKMQNWAHHAPMNYLHKWYLVEAERHRVLGEVLEAMDAYDRAIALARENQYLQEEALANELAGKFHLANNRITIAKAYFQEARYGYLRWGATAKVQSLEKHYPRLLEVSSEKGEIRKLDTTQSASSKLEAFDLETVLKASQTIASEILLDKLLAKLMTILIENAGAQTGYLILPTQDEWRIEAMKSIGVGATRGRHHQVILQSIPLESKDNNPELPTALINYVARTQESIVLNNAAAEGNFQSEPWIMRHQSKSILCAPLLNQGKLTAIVLLENNLSTKAFTPERIEVLRLLSSQAAISIDNARLLKQQAELNASLRAEIAERQRAEKDRDRLIAMLEATTDYIGMADSLGNVLWNNVQFHKLLGLSLDADLSTLSIANYHPQWALEIIQNQGIPGAIRHGTWVGETALLDSDGREIPVSQMIVAHKATDGSVEYFSTIVRDITEAKRREAELKRAETTLQNLVTGTAAVTGQDFFPALVHHIAEALHVPYAIVTELVDGKLQALAFWAHGALQPEISYFPARTPCEFALRDGLFYCESYVQEIFPEDLDLVTMQADSYLGISLKNANGDPIGNLCILDVQPLSDRRRIEVILDVFAARAGAELERKRAIEALHQLNQSLETRVKQRTTQLETANKALEAFSYSVSHDLRAPLRAINGFSRMMQEDYGEQLDGEANRYLKIVRENAKRMGELIDDLLALSRLDRKEMSRQPVFPNEMIQMVLNDLAPDWSGREIEFAIADLPGCQADPSLLKQVWLNLLSNAIKYTRYKSLACIEVGYEVMNGEGVYFIRDNGAGFDMRYADNLFGVFQRLHREEEFEGTGIGLAIVQRIIQRHGGRIWAEAACDRGATFYFTLPIN</sequence>
<evidence type="ECO:0000259" key="11">
    <source>
        <dbReference type="PROSITE" id="PS50011"/>
    </source>
</evidence>
<protein>
    <recommendedName>
        <fullName evidence="2">histidine kinase</fullName>
        <ecNumber evidence="2">2.7.13.3</ecNumber>
    </recommendedName>
</protein>
<feature type="domain" description="Protein kinase" evidence="11">
    <location>
        <begin position="7"/>
        <end position="270"/>
    </location>
</feature>
<evidence type="ECO:0000256" key="5">
    <source>
        <dbReference type="ARBA" id="ARBA00022777"/>
    </source>
</evidence>
<keyword evidence="5" id="KW-0418">Kinase</keyword>
<keyword evidence="15" id="KW-1185">Reference proteome</keyword>
<dbReference type="Gene3D" id="1.10.287.130">
    <property type="match status" value="1"/>
</dbReference>
<feature type="coiled-coil region" evidence="8">
    <location>
        <begin position="1532"/>
        <end position="1559"/>
    </location>
</feature>
<evidence type="ECO:0000259" key="13">
    <source>
        <dbReference type="PROSITE" id="PS50113"/>
    </source>
</evidence>
<keyword evidence="6" id="KW-0902">Two-component regulatory system</keyword>
<dbReference type="Pfam" id="PF00069">
    <property type="entry name" value="Pkinase"/>
    <property type="match status" value="1"/>
</dbReference>
<keyword evidence="10" id="KW-0472">Membrane</keyword>
<dbReference type="SUPFAM" id="SSF47384">
    <property type="entry name" value="Homodimeric domain of signal transducing histidine kinase"/>
    <property type="match status" value="1"/>
</dbReference>
<dbReference type="Pfam" id="PF01590">
    <property type="entry name" value="GAF"/>
    <property type="match status" value="1"/>
</dbReference>
<evidence type="ECO:0000256" key="10">
    <source>
        <dbReference type="SAM" id="Phobius"/>
    </source>
</evidence>
<evidence type="ECO:0000256" key="4">
    <source>
        <dbReference type="ARBA" id="ARBA00022679"/>
    </source>
</evidence>
<evidence type="ECO:0000259" key="12">
    <source>
        <dbReference type="PROSITE" id="PS50109"/>
    </source>
</evidence>
<dbReference type="Gene3D" id="1.10.510.10">
    <property type="entry name" value="Transferase(Phosphotransferase) domain 1"/>
    <property type="match status" value="1"/>
</dbReference>
<accession>A0A8J7CXQ9</accession>
<dbReference type="EMBL" id="JADEXS010000100">
    <property type="protein sequence ID" value="MBE9022728.1"/>
    <property type="molecule type" value="Genomic_DNA"/>
</dbReference>
<dbReference type="InterPro" id="IPR000700">
    <property type="entry name" value="PAS-assoc_C"/>
</dbReference>
<evidence type="ECO:0000256" key="1">
    <source>
        <dbReference type="ARBA" id="ARBA00000085"/>
    </source>
</evidence>
<dbReference type="Gene3D" id="3.30.450.40">
    <property type="match status" value="1"/>
</dbReference>
<comment type="caution">
    <text evidence="14">The sequence shown here is derived from an EMBL/GenBank/DDBJ whole genome shotgun (WGS) entry which is preliminary data.</text>
</comment>
<keyword evidence="10" id="KW-1133">Transmembrane helix</keyword>
<evidence type="ECO:0000256" key="6">
    <source>
        <dbReference type="ARBA" id="ARBA00023012"/>
    </source>
</evidence>
<dbReference type="NCBIfam" id="TIGR00229">
    <property type="entry name" value="sensory_box"/>
    <property type="match status" value="1"/>
</dbReference>
<feature type="region of interest" description="Disordered" evidence="9">
    <location>
        <begin position="321"/>
        <end position="342"/>
    </location>
</feature>
<dbReference type="SMART" id="SM00387">
    <property type="entry name" value="HATPase_c"/>
    <property type="match status" value="1"/>
</dbReference>
<comment type="catalytic activity">
    <reaction evidence="1">
        <text>ATP + protein L-histidine = ADP + protein N-phospho-L-histidine.</text>
        <dbReference type="EC" id="2.7.13.3"/>
    </reaction>
</comment>
<keyword evidence="3" id="KW-0597">Phosphoprotein</keyword>
<dbReference type="GO" id="GO:0000155">
    <property type="term" value="F:phosphorelay sensor kinase activity"/>
    <property type="evidence" value="ECO:0007669"/>
    <property type="project" value="InterPro"/>
</dbReference>
<dbReference type="InterPro" id="IPR041664">
    <property type="entry name" value="AAA_16"/>
</dbReference>
<dbReference type="PRINTS" id="PR00344">
    <property type="entry name" value="BCTRLSENSOR"/>
</dbReference>
<dbReference type="EC" id="2.7.13.3" evidence="2"/>
<dbReference type="SUPFAM" id="SSF55781">
    <property type="entry name" value="GAF domain-like"/>
    <property type="match status" value="2"/>
</dbReference>
<dbReference type="Gene3D" id="3.30.200.20">
    <property type="entry name" value="Phosphorylase Kinase, domain 1"/>
    <property type="match status" value="1"/>
</dbReference>
<keyword evidence="4" id="KW-0808">Transferase</keyword>
<dbReference type="InterPro" id="IPR036890">
    <property type="entry name" value="HATPase_C_sf"/>
</dbReference>
<comment type="function">
    <text evidence="7">Photoreceptor which exists in two forms that are reversibly interconvertible by light: the R form that absorbs maximally in the red region of the spectrum and the FR form that absorbs maximally in the far-red region.</text>
</comment>
<dbReference type="InterPro" id="IPR036097">
    <property type="entry name" value="HisK_dim/P_sf"/>
</dbReference>
<dbReference type="GO" id="GO:0005524">
    <property type="term" value="F:ATP binding"/>
    <property type="evidence" value="ECO:0007669"/>
    <property type="project" value="InterPro"/>
</dbReference>
<dbReference type="InterPro" id="IPR003661">
    <property type="entry name" value="HisK_dim/P_dom"/>
</dbReference>